<keyword evidence="1" id="KW-0812">Transmembrane</keyword>
<evidence type="ECO:0000256" key="1">
    <source>
        <dbReference type="SAM" id="Phobius"/>
    </source>
</evidence>
<protein>
    <submittedName>
        <fullName evidence="2">Uncharacterized protein</fullName>
    </submittedName>
</protein>
<keyword evidence="1" id="KW-1133">Transmembrane helix</keyword>
<sequence>MHFFVLSCYPYHSFFSFCSMDVFSTPLTPIIPLSTSPPFPDSFIYSSSSFFSFSFLSLPLSLSSFPTPFFALIYYSSSFSSSIFTSLLFSSSFPRLHLFFFVLLFHLLIFLSSLPPLFFPFHVPPHFLCSHLVWTQKGGANFGHGLVPTLKLYHEKTNGKYMRGQLS</sequence>
<name>A0A8D9F5Q1_9HEMI</name>
<feature type="transmembrane region" description="Helical" evidence="1">
    <location>
        <begin position="96"/>
        <end position="118"/>
    </location>
</feature>
<dbReference type="AlphaFoldDB" id="A0A8D9F5Q1"/>
<proteinExistence type="predicted"/>
<dbReference type="EMBL" id="HBUF01607601">
    <property type="protein sequence ID" value="CAG6777912.1"/>
    <property type="molecule type" value="Transcribed_RNA"/>
</dbReference>
<feature type="transmembrane region" description="Helical" evidence="1">
    <location>
        <begin position="68"/>
        <end position="89"/>
    </location>
</feature>
<keyword evidence="1" id="KW-0472">Membrane</keyword>
<reference evidence="2" key="1">
    <citation type="submission" date="2021-05" db="EMBL/GenBank/DDBJ databases">
        <authorList>
            <person name="Alioto T."/>
            <person name="Alioto T."/>
            <person name="Gomez Garrido J."/>
        </authorList>
    </citation>
    <scope>NUCLEOTIDE SEQUENCE</scope>
</reference>
<feature type="transmembrane region" description="Helical" evidence="1">
    <location>
        <begin position="12"/>
        <end position="31"/>
    </location>
</feature>
<organism evidence="2">
    <name type="scientific">Cacopsylla melanoneura</name>
    <dbReference type="NCBI Taxonomy" id="428564"/>
    <lineage>
        <taxon>Eukaryota</taxon>
        <taxon>Metazoa</taxon>
        <taxon>Ecdysozoa</taxon>
        <taxon>Arthropoda</taxon>
        <taxon>Hexapoda</taxon>
        <taxon>Insecta</taxon>
        <taxon>Pterygota</taxon>
        <taxon>Neoptera</taxon>
        <taxon>Paraneoptera</taxon>
        <taxon>Hemiptera</taxon>
        <taxon>Sternorrhyncha</taxon>
        <taxon>Psylloidea</taxon>
        <taxon>Psyllidae</taxon>
        <taxon>Psyllinae</taxon>
        <taxon>Cacopsylla</taxon>
    </lineage>
</organism>
<evidence type="ECO:0000313" key="2">
    <source>
        <dbReference type="EMBL" id="CAG6777912.1"/>
    </source>
</evidence>
<accession>A0A8D9F5Q1</accession>